<dbReference type="Proteomes" id="UP000254208">
    <property type="component" value="Unassembled WGS sequence"/>
</dbReference>
<dbReference type="Pfam" id="PF10934">
    <property type="entry name" value="Sheath_initiator"/>
    <property type="match status" value="1"/>
</dbReference>
<reference evidence="1 3" key="1">
    <citation type="submission" date="2018-06" db="EMBL/GenBank/DDBJ databases">
        <authorList>
            <consortium name="Pathogen Informatics"/>
            <person name="Doyle S."/>
        </authorList>
    </citation>
    <scope>NUCLEOTIDE SEQUENCE [LARGE SCALE GENOMIC DNA]</scope>
    <source>
        <strain evidence="1 3">NCTC11801</strain>
    </source>
</reference>
<dbReference type="RefSeq" id="WP_115167481.1">
    <property type="nucleotide sequence ID" value="NZ_CP077317.1"/>
</dbReference>
<name>A0A379FT51_PRORE</name>
<evidence type="ECO:0000313" key="1">
    <source>
        <dbReference type="EMBL" id="SUC31935.1"/>
    </source>
</evidence>
<dbReference type="InterPro" id="IPR020288">
    <property type="entry name" value="Sheath_initiator"/>
</dbReference>
<proteinExistence type="predicted"/>
<accession>A0A379FT51</accession>
<protein>
    <recommendedName>
        <fullName evidence="4">DUF2634 domain-containing protein</fullName>
    </recommendedName>
</protein>
<evidence type="ECO:0000313" key="3">
    <source>
        <dbReference type="Proteomes" id="UP000254208"/>
    </source>
</evidence>
<dbReference type="EMBL" id="UGTZ01000001">
    <property type="protein sequence ID" value="SUC31999.1"/>
    <property type="molecule type" value="Genomic_DNA"/>
</dbReference>
<dbReference type="GeneID" id="93674906"/>
<gene>
    <name evidence="1" type="ORF">NCTC11801_02908</name>
    <name evidence="2" type="ORF">NCTC11801_02972</name>
</gene>
<organism evidence="1 3">
    <name type="scientific">Providencia rettgeri</name>
    <dbReference type="NCBI Taxonomy" id="587"/>
    <lineage>
        <taxon>Bacteria</taxon>
        <taxon>Pseudomonadati</taxon>
        <taxon>Pseudomonadota</taxon>
        <taxon>Gammaproteobacteria</taxon>
        <taxon>Enterobacterales</taxon>
        <taxon>Morganellaceae</taxon>
        <taxon>Providencia</taxon>
    </lineage>
</organism>
<evidence type="ECO:0008006" key="4">
    <source>
        <dbReference type="Google" id="ProtNLM"/>
    </source>
</evidence>
<dbReference type="AlphaFoldDB" id="A0A379FT51"/>
<dbReference type="EMBL" id="UGTZ01000001">
    <property type="protein sequence ID" value="SUC31935.1"/>
    <property type="molecule type" value="Genomic_DNA"/>
</dbReference>
<evidence type="ECO:0000313" key="2">
    <source>
        <dbReference type="EMBL" id="SUC31999.1"/>
    </source>
</evidence>
<sequence>MKVRRLDDNHDWTFGSGRADYATQSEAISQSVLTRLLSLRNDWFLNSEHGVRWFDYLRKNPNMIAMESEIKSTVLNTQGVEKMTAFDITLNADTRAMTITVTYIDIYGHENEVNTHAPNY</sequence>